<organism evidence="1 2">
    <name type="scientific">Geodia barretti</name>
    <name type="common">Barrett's horny sponge</name>
    <dbReference type="NCBI Taxonomy" id="519541"/>
    <lineage>
        <taxon>Eukaryota</taxon>
        <taxon>Metazoa</taxon>
        <taxon>Porifera</taxon>
        <taxon>Demospongiae</taxon>
        <taxon>Heteroscleromorpha</taxon>
        <taxon>Tetractinellida</taxon>
        <taxon>Astrophorina</taxon>
        <taxon>Geodiidae</taxon>
        <taxon>Geodia</taxon>
    </lineage>
</organism>
<protein>
    <recommendedName>
        <fullName evidence="3">HpcH/HpaI aldolase/citrate lyase domain-containing protein</fullName>
    </recommendedName>
</protein>
<gene>
    <name evidence="1" type="ORF">GBAR_LOCUS24457</name>
</gene>
<comment type="caution">
    <text evidence="1">The sequence shown here is derived from an EMBL/GenBank/DDBJ whole genome shotgun (WGS) entry which is preliminary data.</text>
</comment>
<dbReference type="AlphaFoldDB" id="A0AA35XAV6"/>
<dbReference type="GO" id="GO:0003824">
    <property type="term" value="F:catalytic activity"/>
    <property type="evidence" value="ECO:0007669"/>
    <property type="project" value="InterPro"/>
</dbReference>
<dbReference type="Proteomes" id="UP001174909">
    <property type="component" value="Unassembled WGS sequence"/>
</dbReference>
<name>A0AA35XAV6_GEOBA</name>
<sequence>MAKRINRVIELLEQGQPIYNAGAHELSYENGKAMASTWADYIGVEMEHGSFDMSALDEFMRGLVDGGPTPSGHRTPPVIMTIPTDGTNEDVVRANSWMMKQALARGIHGILLCHAETPGAVQAFVESCRYPFQTVGVGDGLGVGRRGGGGQRGAAHIWGVEPDEYMKLADPWPLNPDGELFLGLKLENKRSSRQLRGMCGCARHCLR</sequence>
<dbReference type="SUPFAM" id="SSF51621">
    <property type="entry name" value="Phosphoenolpyruvate/pyruvate domain"/>
    <property type="match status" value="1"/>
</dbReference>
<evidence type="ECO:0008006" key="3">
    <source>
        <dbReference type="Google" id="ProtNLM"/>
    </source>
</evidence>
<evidence type="ECO:0000313" key="2">
    <source>
        <dbReference type="Proteomes" id="UP001174909"/>
    </source>
</evidence>
<dbReference type="EMBL" id="CASHTH010003372">
    <property type="protein sequence ID" value="CAI8044067.1"/>
    <property type="molecule type" value="Genomic_DNA"/>
</dbReference>
<proteinExistence type="predicted"/>
<keyword evidence="2" id="KW-1185">Reference proteome</keyword>
<dbReference type="InterPro" id="IPR040442">
    <property type="entry name" value="Pyrv_kinase-like_dom_sf"/>
</dbReference>
<reference evidence="1" key="1">
    <citation type="submission" date="2023-03" db="EMBL/GenBank/DDBJ databases">
        <authorList>
            <person name="Steffen K."/>
            <person name="Cardenas P."/>
        </authorList>
    </citation>
    <scope>NUCLEOTIDE SEQUENCE</scope>
</reference>
<dbReference type="InterPro" id="IPR015813">
    <property type="entry name" value="Pyrv/PenolPyrv_kinase-like_dom"/>
</dbReference>
<accession>A0AA35XAV6</accession>
<evidence type="ECO:0000313" key="1">
    <source>
        <dbReference type="EMBL" id="CAI8044067.1"/>
    </source>
</evidence>
<dbReference type="Gene3D" id="3.20.20.60">
    <property type="entry name" value="Phosphoenolpyruvate-binding domains"/>
    <property type="match status" value="1"/>
</dbReference>